<dbReference type="SUPFAM" id="SSF141571">
    <property type="entry name" value="Pentapeptide repeat-like"/>
    <property type="match status" value="1"/>
</dbReference>
<keyword evidence="3" id="KW-0614">Plasmid</keyword>
<geneLocation type="plasmid" evidence="3">
    <name>pN2B-D</name>
</geneLocation>
<dbReference type="Gene3D" id="2.160.20.80">
    <property type="entry name" value="E3 ubiquitin-protein ligase SopA"/>
    <property type="match status" value="3"/>
</dbReference>
<proteinExistence type="predicted"/>
<accession>A0ABR6SI34</accession>
<keyword evidence="4" id="KW-1185">Reference proteome</keyword>
<evidence type="ECO:0000256" key="1">
    <source>
        <dbReference type="SAM" id="MobiDB-lite"/>
    </source>
</evidence>
<evidence type="ECO:0000313" key="3">
    <source>
        <dbReference type="EMBL" id="MBC1306062.1"/>
    </source>
</evidence>
<evidence type="ECO:0000259" key="2">
    <source>
        <dbReference type="Pfam" id="PF20694"/>
    </source>
</evidence>
<dbReference type="RefSeq" id="WP_185479774.1">
    <property type="nucleotide sequence ID" value="NZ_JACKZP010000310.1"/>
</dbReference>
<protein>
    <submittedName>
        <fullName evidence="3">Pentapeptide repeat-containing protein</fullName>
    </submittedName>
</protein>
<evidence type="ECO:0000313" key="4">
    <source>
        <dbReference type="Proteomes" id="UP000570851"/>
    </source>
</evidence>
<comment type="caution">
    <text evidence="3">The sequence shown here is derived from an EMBL/GenBank/DDBJ whole genome shotgun (WGS) entry which is preliminary data.</text>
</comment>
<feature type="compositionally biased region" description="Pro residues" evidence="1">
    <location>
        <begin position="478"/>
        <end position="487"/>
    </location>
</feature>
<sequence>MTDPSLGRKKRKITIPASLEGVEIAEKALVRLGFDSKSNFAKSQLLARTTVTKFFQCEPIQLDSFKKICKELKLNWREIAGILEKEQSEQLEINDCNSLDTNKGVEPVQTLRRQVTVIDEQSQIILVAIVLEGDINSVPNHKVLESILREYSGKTIKIIDVKKGSIKLFVEGSQEDIERLISLIDSGELTTISGFPVKDIQVLSESSNDDEITESDDKWRLVQEIISHPVKGRKLSYANLSGADLSGAYLSGAYLSGAYLSGADLSGADLSGADLSGADLSGADLSGANLSGADLSGANLSDANLSGAYLSGANLNGADLSGAYLSDAYLNGADLSGANLSGANLNGADLSGANLSGANLSGVNLIRANLSGASLSFTILSGVNLGFTILSGVNLSGADLSGVNLIRANLSGADLSGANLSGANLSGANLRDANLRDANLRDAIVVNALFGESLGLTEHLRHDLKRRGAIFGDRPPRPPRPPVFAPR</sequence>
<reference evidence="3 4" key="1">
    <citation type="submission" date="2019-11" db="EMBL/GenBank/DDBJ databases">
        <title>Comparison of genomes from free-living endosymbiotic cyanobacteria isolated from Azolla.</title>
        <authorList>
            <person name="Thiel T."/>
            <person name="Pratte B."/>
        </authorList>
    </citation>
    <scope>NUCLEOTIDE SEQUENCE [LARGE SCALE GENOMIC DNA]</scope>
    <source>
        <strain evidence="3 4">N2B</strain>
        <plasmid evidence="3">pN2B-D</plasmid>
    </source>
</reference>
<dbReference type="InterPro" id="IPR051082">
    <property type="entry name" value="Pentapeptide-BTB/POZ_domain"/>
</dbReference>
<name>A0ABR6SI34_ANAVA</name>
<feature type="region of interest" description="Disordered" evidence="1">
    <location>
        <begin position="467"/>
        <end position="487"/>
    </location>
</feature>
<dbReference type="Pfam" id="PF20694">
    <property type="entry name" value="TRADD-like_N"/>
    <property type="match status" value="1"/>
</dbReference>
<organism evidence="3 4">
    <name type="scientific">Trichormus variabilis N2B</name>
    <dbReference type="NCBI Taxonomy" id="2681315"/>
    <lineage>
        <taxon>Bacteria</taxon>
        <taxon>Bacillati</taxon>
        <taxon>Cyanobacteriota</taxon>
        <taxon>Cyanophyceae</taxon>
        <taxon>Nostocales</taxon>
        <taxon>Nostocaceae</taxon>
        <taxon>Trichormus</taxon>
    </lineage>
</organism>
<dbReference type="PANTHER" id="PTHR14136">
    <property type="entry name" value="BTB_POZ DOMAIN-CONTAINING PROTEIN KCTD9"/>
    <property type="match status" value="1"/>
</dbReference>
<dbReference type="Pfam" id="PF00805">
    <property type="entry name" value="Pentapeptide"/>
    <property type="match status" value="3"/>
</dbReference>
<dbReference type="PANTHER" id="PTHR14136:SF17">
    <property type="entry name" value="BTB_POZ DOMAIN-CONTAINING PROTEIN KCTD9"/>
    <property type="match status" value="1"/>
</dbReference>
<gene>
    <name evidence="3" type="ORF">GNE12_29770</name>
</gene>
<feature type="domain" description="TRADD-like N-terminal" evidence="2">
    <location>
        <begin position="141"/>
        <end position="201"/>
    </location>
</feature>
<dbReference type="InterPro" id="IPR049341">
    <property type="entry name" value="TRADD-like_N"/>
</dbReference>
<dbReference type="Proteomes" id="UP000570851">
    <property type="component" value="Unassembled WGS sequence"/>
</dbReference>
<dbReference type="InterPro" id="IPR001646">
    <property type="entry name" value="5peptide_repeat"/>
</dbReference>
<dbReference type="EMBL" id="JACKZP010000310">
    <property type="protein sequence ID" value="MBC1306062.1"/>
    <property type="molecule type" value="Genomic_DNA"/>
</dbReference>